<dbReference type="Proteomes" id="UP001501624">
    <property type="component" value="Unassembled WGS sequence"/>
</dbReference>
<keyword evidence="3 5" id="KW-1133">Transmembrane helix</keyword>
<evidence type="ECO:0000256" key="1">
    <source>
        <dbReference type="ARBA" id="ARBA00004141"/>
    </source>
</evidence>
<gene>
    <name evidence="6" type="ORF">GCM10022380_70980</name>
</gene>
<protein>
    <submittedName>
        <fullName evidence="6">DoxX family protein</fullName>
    </submittedName>
</protein>
<evidence type="ECO:0000256" key="4">
    <source>
        <dbReference type="ARBA" id="ARBA00023136"/>
    </source>
</evidence>
<reference evidence="7" key="1">
    <citation type="journal article" date="2019" name="Int. J. Syst. Evol. Microbiol.">
        <title>The Global Catalogue of Microorganisms (GCM) 10K type strain sequencing project: providing services to taxonomists for standard genome sequencing and annotation.</title>
        <authorList>
            <consortium name="The Broad Institute Genomics Platform"/>
            <consortium name="The Broad Institute Genome Sequencing Center for Infectious Disease"/>
            <person name="Wu L."/>
            <person name="Ma J."/>
        </authorList>
    </citation>
    <scope>NUCLEOTIDE SEQUENCE [LARGE SCALE GENOMIC DNA]</scope>
    <source>
        <strain evidence="7">JCM 17017</strain>
    </source>
</reference>
<comment type="subcellular location">
    <subcellularLocation>
        <location evidence="1">Membrane</location>
        <topology evidence="1">Multi-pass membrane protein</topology>
    </subcellularLocation>
</comment>
<comment type="caution">
    <text evidence="6">The sequence shown here is derived from an EMBL/GenBank/DDBJ whole genome shotgun (WGS) entry which is preliminary data.</text>
</comment>
<feature type="transmembrane region" description="Helical" evidence="5">
    <location>
        <begin position="80"/>
        <end position="100"/>
    </location>
</feature>
<evidence type="ECO:0000256" key="5">
    <source>
        <dbReference type="SAM" id="Phobius"/>
    </source>
</evidence>
<dbReference type="Pfam" id="PF13564">
    <property type="entry name" value="DoxX_2"/>
    <property type="match status" value="1"/>
</dbReference>
<evidence type="ECO:0000313" key="6">
    <source>
        <dbReference type="EMBL" id="GAA3842610.1"/>
    </source>
</evidence>
<sequence>MTSHRAGLRRRTGMDIALWIIAAALAAVFLASGAVKLAQPAEKLAATGLSVSLGKTIGVLEVLAAAGLILPAALDIAPVLSPLAATGLVLLMAGAVVQHVRRRETKVAAVPVVLLVLAAVVAWGWFA</sequence>
<keyword evidence="7" id="KW-1185">Reference proteome</keyword>
<feature type="transmembrane region" description="Helical" evidence="5">
    <location>
        <begin position="107"/>
        <end position="126"/>
    </location>
</feature>
<name>A0ABP7JE08_9PSEU</name>
<evidence type="ECO:0000313" key="7">
    <source>
        <dbReference type="Proteomes" id="UP001501624"/>
    </source>
</evidence>
<organism evidence="6 7">
    <name type="scientific">Amycolatopsis tucumanensis</name>
    <dbReference type="NCBI Taxonomy" id="401106"/>
    <lineage>
        <taxon>Bacteria</taxon>
        <taxon>Bacillati</taxon>
        <taxon>Actinomycetota</taxon>
        <taxon>Actinomycetes</taxon>
        <taxon>Pseudonocardiales</taxon>
        <taxon>Pseudonocardiaceae</taxon>
        <taxon>Amycolatopsis</taxon>
    </lineage>
</organism>
<dbReference type="EMBL" id="BAABCM010000013">
    <property type="protein sequence ID" value="GAA3842610.1"/>
    <property type="molecule type" value="Genomic_DNA"/>
</dbReference>
<keyword evidence="2 5" id="KW-0812">Transmembrane</keyword>
<dbReference type="InterPro" id="IPR032808">
    <property type="entry name" value="DoxX"/>
</dbReference>
<feature type="transmembrane region" description="Helical" evidence="5">
    <location>
        <begin position="16"/>
        <end position="35"/>
    </location>
</feature>
<accession>A0ABP7JE08</accession>
<keyword evidence="4 5" id="KW-0472">Membrane</keyword>
<evidence type="ECO:0000256" key="2">
    <source>
        <dbReference type="ARBA" id="ARBA00022692"/>
    </source>
</evidence>
<evidence type="ECO:0000256" key="3">
    <source>
        <dbReference type="ARBA" id="ARBA00022989"/>
    </source>
</evidence>
<proteinExistence type="predicted"/>